<evidence type="ECO:0000313" key="3">
    <source>
        <dbReference type="Proteomes" id="UP000887575"/>
    </source>
</evidence>
<keyword evidence="2" id="KW-0812">Transmembrane</keyword>
<protein>
    <submittedName>
        <fullName evidence="4">Uncharacterized protein</fullName>
    </submittedName>
</protein>
<evidence type="ECO:0000256" key="1">
    <source>
        <dbReference type="SAM" id="MobiDB-lite"/>
    </source>
</evidence>
<proteinExistence type="predicted"/>
<evidence type="ECO:0000313" key="4">
    <source>
        <dbReference type="WBParaSite" id="MBELARI_LOCUS7055"/>
    </source>
</evidence>
<feature type="transmembrane region" description="Helical" evidence="2">
    <location>
        <begin position="94"/>
        <end position="117"/>
    </location>
</feature>
<name>A0AAF3FJX7_9BILA</name>
<keyword evidence="2" id="KW-1133">Transmembrane helix</keyword>
<dbReference type="Proteomes" id="UP000887575">
    <property type="component" value="Unassembled WGS sequence"/>
</dbReference>
<sequence length="119" mass="13122">MEPSTAQNLYLHNTPSHLNEVNPSTSEQKRNLEELDFAALQEQIAFGPPQASEQRKVRLEEGRTISQLSGTSKLSNESTFSTISRVSRIGSLSILLIAILSTFITGLIFLIVALCIIHI</sequence>
<dbReference type="AlphaFoldDB" id="A0AAF3FJX7"/>
<evidence type="ECO:0000256" key="2">
    <source>
        <dbReference type="SAM" id="Phobius"/>
    </source>
</evidence>
<keyword evidence="3" id="KW-1185">Reference proteome</keyword>
<keyword evidence="2" id="KW-0472">Membrane</keyword>
<accession>A0AAF3FJX7</accession>
<reference evidence="4" key="1">
    <citation type="submission" date="2024-02" db="UniProtKB">
        <authorList>
            <consortium name="WormBaseParasite"/>
        </authorList>
    </citation>
    <scope>IDENTIFICATION</scope>
</reference>
<feature type="region of interest" description="Disordered" evidence="1">
    <location>
        <begin position="1"/>
        <end position="26"/>
    </location>
</feature>
<dbReference type="WBParaSite" id="MBELARI_LOCUS7055">
    <property type="protein sequence ID" value="MBELARI_LOCUS7055"/>
    <property type="gene ID" value="MBELARI_LOCUS7055"/>
</dbReference>
<organism evidence="3 4">
    <name type="scientific">Mesorhabditis belari</name>
    <dbReference type="NCBI Taxonomy" id="2138241"/>
    <lineage>
        <taxon>Eukaryota</taxon>
        <taxon>Metazoa</taxon>
        <taxon>Ecdysozoa</taxon>
        <taxon>Nematoda</taxon>
        <taxon>Chromadorea</taxon>
        <taxon>Rhabditida</taxon>
        <taxon>Rhabditina</taxon>
        <taxon>Rhabditomorpha</taxon>
        <taxon>Rhabditoidea</taxon>
        <taxon>Rhabditidae</taxon>
        <taxon>Mesorhabditinae</taxon>
        <taxon>Mesorhabditis</taxon>
    </lineage>
</organism>